<feature type="region of interest" description="Disordered" evidence="1">
    <location>
        <begin position="1"/>
        <end position="24"/>
    </location>
</feature>
<accession>A0ABV0P0W0</accession>
<comment type="caution">
    <text evidence="2">The sequence shown here is derived from an EMBL/GenBank/DDBJ whole genome shotgun (WGS) entry which is preliminary data.</text>
</comment>
<evidence type="ECO:0000256" key="1">
    <source>
        <dbReference type="SAM" id="MobiDB-lite"/>
    </source>
</evidence>
<sequence>MKVEPGVSGEAEGTRPPFGDVPTAPLIELHLGSRSSQKTVDHNEEACEGVFPCALTSESMPEPCLCSSSGKADWIGTATAASGKSGTLITPGAVTYT</sequence>
<organism evidence="2 3">
    <name type="scientific">Goodea atripinnis</name>
    <dbReference type="NCBI Taxonomy" id="208336"/>
    <lineage>
        <taxon>Eukaryota</taxon>
        <taxon>Metazoa</taxon>
        <taxon>Chordata</taxon>
        <taxon>Craniata</taxon>
        <taxon>Vertebrata</taxon>
        <taxon>Euteleostomi</taxon>
        <taxon>Actinopterygii</taxon>
        <taxon>Neopterygii</taxon>
        <taxon>Teleostei</taxon>
        <taxon>Neoteleostei</taxon>
        <taxon>Acanthomorphata</taxon>
        <taxon>Ovalentaria</taxon>
        <taxon>Atherinomorphae</taxon>
        <taxon>Cyprinodontiformes</taxon>
        <taxon>Goodeidae</taxon>
        <taxon>Goodea</taxon>
    </lineage>
</organism>
<protein>
    <submittedName>
        <fullName evidence="2">Uncharacterized protein</fullName>
    </submittedName>
</protein>
<evidence type="ECO:0000313" key="2">
    <source>
        <dbReference type="EMBL" id="MEQ2176669.1"/>
    </source>
</evidence>
<proteinExistence type="predicted"/>
<dbReference type="Proteomes" id="UP001476798">
    <property type="component" value="Unassembled WGS sequence"/>
</dbReference>
<dbReference type="EMBL" id="JAHRIO010054749">
    <property type="protein sequence ID" value="MEQ2176669.1"/>
    <property type="molecule type" value="Genomic_DNA"/>
</dbReference>
<evidence type="ECO:0000313" key="3">
    <source>
        <dbReference type="Proteomes" id="UP001476798"/>
    </source>
</evidence>
<reference evidence="2 3" key="1">
    <citation type="submission" date="2021-06" db="EMBL/GenBank/DDBJ databases">
        <authorList>
            <person name="Palmer J.M."/>
        </authorList>
    </citation>
    <scope>NUCLEOTIDE SEQUENCE [LARGE SCALE GENOMIC DNA]</scope>
    <source>
        <strain evidence="2 3">GA_2019</strain>
        <tissue evidence="2">Muscle</tissue>
    </source>
</reference>
<name>A0ABV0P0W0_9TELE</name>
<keyword evidence="3" id="KW-1185">Reference proteome</keyword>
<gene>
    <name evidence="2" type="ORF">GOODEAATRI_030357</name>
</gene>